<dbReference type="Proteomes" id="UP000729402">
    <property type="component" value="Unassembled WGS sequence"/>
</dbReference>
<feature type="region of interest" description="Disordered" evidence="1">
    <location>
        <begin position="40"/>
        <end position="60"/>
    </location>
</feature>
<reference evidence="2" key="2">
    <citation type="submission" date="2021-02" db="EMBL/GenBank/DDBJ databases">
        <authorList>
            <person name="Kimball J.A."/>
            <person name="Haas M.W."/>
            <person name="Macchietto M."/>
            <person name="Kono T."/>
            <person name="Duquette J."/>
            <person name="Shao M."/>
        </authorList>
    </citation>
    <scope>NUCLEOTIDE SEQUENCE</scope>
    <source>
        <tissue evidence="2">Fresh leaf tissue</tissue>
    </source>
</reference>
<accession>A0A8J5TIW0</accession>
<protein>
    <submittedName>
        <fullName evidence="2">Uncharacterized protein</fullName>
    </submittedName>
</protein>
<name>A0A8J5TIW0_ZIZPA</name>
<gene>
    <name evidence="2" type="ORF">GUJ93_ZPchr0007g5747</name>
</gene>
<evidence type="ECO:0000313" key="2">
    <source>
        <dbReference type="EMBL" id="KAG8078531.1"/>
    </source>
</evidence>
<comment type="caution">
    <text evidence="2">The sequence shown here is derived from an EMBL/GenBank/DDBJ whole genome shotgun (WGS) entry which is preliminary data.</text>
</comment>
<evidence type="ECO:0000256" key="1">
    <source>
        <dbReference type="SAM" id="MobiDB-lite"/>
    </source>
</evidence>
<sequence>MGDGYAKRRVRLHVDGCHVRAPTHQWLQQREAARPNVVRAASGGVKRRHRGEGFGGVGAAVSDDSVVDASRPMEPASTWHPSE</sequence>
<reference evidence="2" key="1">
    <citation type="journal article" date="2021" name="bioRxiv">
        <title>Whole Genome Assembly and Annotation of Northern Wild Rice, Zizania palustris L., Supports a Whole Genome Duplication in the Zizania Genus.</title>
        <authorList>
            <person name="Haas M."/>
            <person name="Kono T."/>
            <person name="Macchietto M."/>
            <person name="Millas R."/>
            <person name="McGilp L."/>
            <person name="Shao M."/>
            <person name="Duquette J."/>
            <person name="Hirsch C.N."/>
            <person name="Kimball J."/>
        </authorList>
    </citation>
    <scope>NUCLEOTIDE SEQUENCE</scope>
    <source>
        <tissue evidence="2">Fresh leaf tissue</tissue>
    </source>
</reference>
<proteinExistence type="predicted"/>
<keyword evidence="3" id="KW-1185">Reference proteome</keyword>
<evidence type="ECO:0000313" key="3">
    <source>
        <dbReference type="Proteomes" id="UP000729402"/>
    </source>
</evidence>
<dbReference type="AlphaFoldDB" id="A0A8J5TIW0"/>
<dbReference type="EMBL" id="JAAALK010000282">
    <property type="protein sequence ID" value="KAG8078531.1"/>
    <property type="molecule type" value="Genomic_DNA"/>
</dbReference>
<organism evidence="2 3">
    <name type="scientific">Zizania palustris</name>
    <name type="common">Northern wild rice</name>
    <dbReference type="NCBI Taxonomy" id="103762"/>
    <lineage>
        <taxon>Eukaryota</taxon>
        <taxon>Viridiplantae</taxon>
        <taxon>Streptophyta</taxon>
        <taxon>Embryophyta</taxon>
        <taxon>Tracheophyta</taxon>
        <taxon>Spermatophyta</taxon>
        <taxon>Magnoliopsida</taxon>
        <taxon>Liliopsida</taxon>
        <taxon>Poales</taxon>
        <taxon>Poaceae</taxon>
        <taxon>BOP clade</taxon>
        <taxon>Oryzoideae</taxon>
        <taxon>Oryzeae</taxon>
        <taxon>Zizaniinae</taxon>
        <taxon>Zizania</taxon>
    </lineage>
</organism>